<dbReference type="InterPro" id="IPR011182">
    <property type="entry name" value="L-Asp_DH"/>
</dbReference>
<feature type="domain" description="Aspartate dehydrogenase" evidence="2">
    <location>
        <begin position="194"/>
        <end position="279"/>
    </location>
</feature>
<organism evidence="3 4">
    <name type="scientific">Agrobacterium deltaense NCPPB 1641</name>
    <dbReference type="NCBI Taxonomy" id="1183425"/>
    <lineage>
        <taxon>Bacteria</taxon>
        <taxon>Pseudomonadati</taxon>
        <taxon>Pseudomonadota</taxon>
        <taxon>Alphaproteobacteria</taxon>
        <taxon>Hyphomicrobiales</taxon>
        <taxon>Rhizobiaceae</taxon>
        <taxon>Rhizobium/Agrobacterium group</taxon>
        <taxon>Agrobacterium</taxon>
    </lineage>
</organism>
<keyword evidence="3" id="KW-0560">Oxidoreductase</keyword>
<name>A0A1S7UAF7_9HYPH</name>
<reference evidence="3" key="1">
    <citation type="submission" date="2016-01" db="EMBL/GenBank/DDBJ databases">
        <authorList>
            <person name="Regsiter A."/>
            <person name="william w."/>
        </authorList>
    </citation>
    <scope>NUCLEOTIDE SEQUENCE</scope>
    <source>
        <strain evidence="3">NCPPB 1641</strain>
    </source>
</reference>
<dbReference type="SUPFAM" id="SSF51735">
    <property type="entry name" value="NAD(P)-binding Rossmann-fold domains"/>
    <property type="match status" value="1"/>
</dbReference>
<gene>
    <name evidence="3" type="primary">nadX</name>
    <name evidence="3" type="ORF">AGR7A_pAt20276</name>
</gene>
<dbReference type="Gene3D" id="3.40.50.720">
    <property type="entry name" value="NAD(P)-binding Rossmann-like Domain"/>
    <property type="match status" value="1"/>
</dbReference>
<dbReference type="GO" id="GO:0033735">
    <property type="term" value="F:aspartate dehydrogenase [NAD(P)+] activity"/>
    <property type="evidence" value="ECO:0007669"/>
    <property type="project" value="UniProtKB-EC"/>
</dbReference>
<proteinExistence type="predicted"/>
<dbReference type="Proteomes" id="UP000192140">
    <property type="component" value="Unassembled WGS sequence"/>
</dbReference>
<dbReference type="PANTHER" id="PTHR31873:SF6">
    <property type="entry name" value="ASPARTATE DEHYDROGENASE DOMAIN-CONTAINING PROTEIN"/>
    <property type="match status" value="1"/>
</dbReference>
<evidence type="ECO:0000256" key="1">
    <source>
        <dbReference type="SAM" id="MobiDB-lite"/>
    </source>
</evidence>
<dbReference type="InterPro" id="IPR002811">
    <property type="entry name" value="Asp_DH"/>
</dbReference>
<dbReference type="EC" id="1.4.1.21" evidence="3"/>
<dbReference type="AlphaFoldDB" id="A0A1S7UAF7"/>
<dbReference type="EMBL" id="FCNP01000049">
    <property type="protein sequence ID" value="CVI63551.1"/>
    <property type="molecule type" value="Genomic_DNA"/>
</dbReference>
<accession>A0A1S7UAF7</accession>
<dbReference type="InterPro" id="IPR036291">
    <property type="entry name" value="NAD(P)-bd_dom_sf"/>
</dbReference>
<evidence type="ECO:0000259" key="2">
    <source>
        <dbReference type="Pfam" id="PF01958"/>
    </source>
</evidence>
<protein>
    <submittedName>
        <fullName evidence="3">L-aspartate dehydrogenase</fullName>
        <ecNumber evidence="3">1.4.1.21</ecNumber>
    </submittedName>
</protein>
<dbReference type="GO" id="GO:0009435">
    <property type="term" value="P:NAD+ biosynthetic process"/>
    <property type="evidence" value="ECO:0007669"/>
    <property type="project" value="InterPro"/>
</dbReference>
<dbReference type="Gene3D" id="3.30.360.10">
    <property type="entry name" value="Dihydrodipicolinate Reductase, domain 2"/>
    <property type="match status" value="1"/>
</dbReference>
<sequence>MTLQHEHPPFSPSQSSHSDNRSRPQFLKVGMVGLGSAGRQIATALVEGAIPGVSLTAVSVRDAAKAQAFLSDRNFDIPVVPLSRLADHCDIAIEVATGAAMPEIVENISVRGTDLICVSAGGLLAIPDLESILEANGAMLQIATGAIPGLDILRSAAEGTIDSVHLTTRVKTESLAHEPFVLQQGLDFRAAAPTAPVRVFHGSAADAARAFPRHLNVAVSLSLAGIGFERTTIEMWIDPHVSGAVHSLRVEGLEIALTLESRNVPSLNPKTSRIVAPSVLAALRSRVARIRVGS</sequence>
<dbReference type="Pfam" id="PF01958">
    <property type="entry name" value="Asp_DH_C"/>
    <property type="match status" value="1"/>
</dbReference>
<dbReference type="PANTHER" id="PTHR31873">
    <property type="entry name" value="L-ASPARTATE DEHYDROGENASE-RELATED"/>
    <property type="match status" value="1"/>
</dbReference>
<dbReference type="SUPFAM" id="SSF55347">
    <property type="entry name" value="Glyceraldehyde-3-phosphate dehydrogenase-like, C-terminal domain"/>
    <property type="match status" value="1"/>
</dbReference>
<evidence type="ECO:0000313" key="3">
    <source>
        <dbReference type="EMBL" id="CVI63551.1"/>
    </source>
</evidence>
<comment type="caution">
    <text evidence="3">The sequence shown here is derived from an EMBL/GenBank/DDBJ whole genome shotgun (WGS) entry which is preliminary data.</text>
</comment>
<dbReference type="PIRSF" id="PIRSF005227">
    <property type="entry name" value="Asp_dh_NAD_syn"/>
    <property type="match status" value="1"/>
</dbReference>
<feature type="region of interest" description="Disordered" evidence="1">
    <location>
        <begin position="1"/>
        <end position="22"/>
    </location>
</feature>
<evidence type="ECO:0000313" key="4">
    <source>
        <dbReference type="Proteomes" id="UP000192140"/>
    </source>
</evidence>
<dbReference type="RefSeq" id="WP_080855207.1">
    <property type="nucleotide sequence ID" value="NZ_LT009777.1"/>
</dbReference>
<keyword evidence="4" id="KW-1185">Reference proteome</keyword>